<feature type="transmembrane region" description="Helical" evidence="7">
    <location>
        <begin position="362"/>
        <end position="386"/>
    </location>
</feature>
<evidence type="ECO:0000256" key="3">
    <source>
        <dbReference type="ARBA" id="ARBA00022475"/>
    </source>
</evidence>
<keyword evidence="6 7" id="KW-0472">Membrane</keyword>
<keyword evidence="5 7" id="KW-1133">Transmembrane helix</keyword>
<dbReference type="RefSeq" id="WP_074929967.1">
    <property type="nucleotide sequence ID" value="NZ_FORI01000001.1"/>
</dbReference>
<evidence type="ECO:0000256" key="2">
    <source>
        <dbReference type="ARBA" id="ARBA00022448"/>
    </source>
</evidence>
<evidence type="ECO:0000256" key="7">
    <source>
        <dbReference type="SAM" id="Phobius"/>
    </source>
</evidence>
<evidence type="ECO:0000256" key="1">
    <source>
        <dbReference type="ARBA" id="ARBA00004651"/>
    </source>
</evidence>
<dbReference type="EMBL" id="FORI01000001">
    <property type="protein sequence ID" value="SFI43982.1"/>
    <property type="molecule type" value="Genomic_DNA"/>
</dbReference>
<dbReference type="Pfam" id="PF02687">
    <property type="entry name" value="FtsX"/>
    <property type="match status" value="1"/>
</dbReference>
<dbReference type="PANTHER" id="PTHR43738:SF1">
    <property type="entry name" value="HEMIN TRANSPORT SYSTEM PERMEASE PROTEIN HRTB-RELATED"/>
    <property type="match status" value="1"/>
</dbReference>
<evidence type="ECO:0000256" key="4">
    <source>
        <dbReference type="ARBA" id="ARBA00022692"/>
    </source>
</evidence>
<dbReference type="PANTHER" id="PTHR43738">
    <property type="entry name" value="ABC TRANSPORTER, MEMBRANE PROTEIN"/>
    <property type="match status" value="1"/>
</dbReference>
<dbReference type="Proteomes" id="UP000182737">
    <property type="component" value="Unassembled WGS sequence"/>
</dbReference>
<gene>
    <name evidence="9" type="ORF">SAMN04487775_101386</name>
</gene>
<evidence type="ECO:0000313" key="10">
    <source>
        <dbReference type="Proteomes" id="UP000182737"/>
    </source>
</evidence>
<protein>
    <submittedName>
        <fullName evidence="9">Putative ABC transport system permease protein</fullName>
    </submittedName>
</protein>
<proteinExistence type="predicted"/>
<feature type="transmembrane region" description="Helical" evidence="7">
    <location>
        <begin position="320"/>
        <end position="342"/>
    </location>
</feature>
<evidence type="ECO:0000259" key="8">
    <source>
        <dbReference type="Pfam" id="PF02687"/>
    </source>
</evidence>
<dbReference type="InterPro" id="IPR051125">
    <property type="entry name" value="ABC-4/HrtB_transporter"/>
</dbReference>
<feature type="transmembrane region" description="Helical" evidence="7">
    <location>
        <begin position="20"/>
        <end position="42"/>
    </location>
</feature>
<sequence length="398" mass="42537">MEKTITVKSLALANIKRKPYRTAALIVLVALAAGMLFGTLLLTASIKGGLKGINTRIGADLMIVPEGYEAQAEGVLLSGEPSYFYMDKTVEKAIGEVQGVAAVTSQFYLTSLSESCCDFPIQIIGFDPSSDFIIKSWARKKVLLTSGGEIILAGSNITTTKNTVRFFEHTHNVSARLAKSGTGMDNVIYTDIDSLQKIFDDAKAKGFGFISDGDTKSKTSVIFVKLAPGAKPDSTTARIKGAVPGVQVIQSGKFISGLMENISSFLIFLYAGSVLIILITVLTLSIVFTLSINERLREFSILRVLGADFPKLRSIVFTEAGLLGSIGAVTGVFLSALILLPFNLLISQKLNMPFLLSGPVQVILFAVITFVILIAACLVAAVFGAIKVSKKEIYGGIK</sequence>
<feature type="domain" description="ABC3 transporter permease C-terminal" evidence="8">
    <location>
        <begin position="272"/>
        <end position="392"/>
    </location>
</feature>
<name>A0A1I3I7U4_9SPIR</name>
<accession>A0A1I3I7U4</accession>
<reference evidence="10" key="1">
    <citation type="submission" date="2016-10" db="EMBL/GenBank/DDBJ databases">
        <authorList>
            <person name="Varghese N."/>
            <person name="Submissions S."/>
        </authorList>
    </citation>
    <scope>NUCLEOTIDE SEQUENCE [LARGE SCALE GENOMIC DNA]</scope>
    <source>
        <strain evidence="10">XBD1002</strain>
    </source>
</reference>
<keyword evidence="2" id="KW-0813">Transport</keyword>
<evidence type="ECO:0000256" key="6">
    <source>
        <dbReference type="ARBA" id="ARBA00023136"/>
    </source>
</evidence>
<keyword evidence="4 7" id="KW-0812">Transmembrane</keyword>
<feature type="transmembrane region" description="Helical" evidence="7">
    <location>
        <begin position="265"/>
        <end position="290"/>
    </location>
</feature>
<evidence type="ECO:0000313" key="9">
    <source>
        <dbReference type="EMBL" id="SFI43982.1"/>
    </source>
</evidence>
<evidence type="ECO:0000256" key="5">
    <source>
        <dbReference type="ARBA" id="ARBA00022989"/>
    </source>
</evidence>
<organism evidence="9 10">
    <name type="scientific">Treponema bryantii</name>
    <dbReference type="NCBI Taxonomy" id="163"/>
    <lineage>
        <taxon>Bacteria</taxon>
        <taxon>Pseudomonadati</taxon>
        <taxon>Spirochaetota</taxon>
        <taxon>Spirochaetia</taxon>
        <taxon>Spirochaetales</taxon>
        <taxon>Treponemataceae</taxon>
        <taxon>Treponema</taxon>
    </lineage>
</organism>
<comment type="subcellular location">
    <subcellularLocation>
        <location evidence="1">Cell membrane</location>
        <topology evidence="1">Multi-pass membrane protein</topology>
    </subcellularLocation>
</comment>
<dbReference type="OrthoDB" id="6313at2"/>
<dbReference type="AlphaFoldDB" id="A0A1I3I7U4"/>
<keyword evidence="3" id="KW-1003">Cell membrane</keyword>
<dbReference type="GO" id="GO:0005886">
    <property type="term" value="C:plasma membrane"/>
    <property type="evidence" value="ECO:0007669"/>
    <property type="project" value="UniProtKB-SubCell"/>
</dbReference>
<dbReference type="InterPro" id="IPR003838">
    <property type="entry name" value="ABC3_permease_C"/>
</dbReference>
<keyword evidence="10" id="KW-1185">Reference proteome</keyword>